<evidence type="ECO:0000256" key="7">
    <source>
        <dbReference type="ARBA" id="ARBA00048220"/>
    </source>
</evidence>
<dbReference type="Gene3D" id="3.30.420.360">
    <property type="match status" value="1"/>
</dbReference>
<dbReference type="PROSITE" id="PS00150">
    <property type="entry name" value="ACYLPHOSPHATASE_1"/>
    <property type="match status" value="1"/>
</dbReference>
<dbReference type="PIRSF" id="PIRSF006256">
    <property type="entry name" value="CMPcnvr_hdrg_mat"/>
    <property type="match status" value="1"/>
</dbReference>
<dbReference type="NCBIfam" id="TIGR00143">
    <property type="entry name" value="hypF"/>
    <property type="match status" value="1"/>
</dbReference>
<dbReference type="PANTHER" id="PTHR42959:SF1">
    <property type="entry name" value="CARBAMOYLTRANSFERASE HYPF"/>
    <property type="match status" value="1"/>
</dbReference>
<dbReference type="Pfam" id="PF00708">
    <property type="entry name" value="Acylphosphatase"/>
    <property type="match status" value="1"/>
</dbReference>
<dbReference type="EC" id="6.2.-.-" evidence="8"/>
<evidence type="ECO:0000256" key="2">
    <source>
        <dbReference type="ARBA" id="ARBA00008097"/>
    </source>
</evidence>
<dbReference type="PROSITE" id="PS51163">
    <property type="entry name" value="YRDC"/>
    <property type="match status" value="1"/>
</dbReference>
<gene>
    <name evidence="12" type="ORF">J2S37_001415</name>
</gene>
<dbReference type="Gene3D" id="3.30.110.120">
    <property type="match status" value="1"/>
</dbReference>
<evidence type="ECO:0000256" key="4">
    <source>
        <dbReference type="ARBA" id="ARBA00022723"/>
    </source>
</evidence>
<dbReference type="RefSeq" id="WP_277103913.1">
    <property type="nucleotide sequence ID" value="NZ_BAAAJS010000027.1"/>
</dbReference>
<keyword evidence="6" id="KW-0862">Zinc</keyword>
<reference evidence="12 13" key="1">
    <citation type="submission" date="2023-07" db="EMBL/GenBank/DDBJ databases">
        <title>Sequencing the genomes of 1000 actinobacteria strains.</title>
        <authorList>
            <person name="Klenk H.-P."/>
        </authorList>
    </citation>
    <scope>NUCLEOTIDE SEQUENCE [LARGE SCALE GENOMIC DNA]</scope>
    <source>
        <strain evidence="12 13">DSM 44508</strain>
    </source>
</reference>
<dbReference type="InterPro" id="IPR036046">
    <property type="entry name" value="Acylphosphatase-like_dom_sf"/>
</dbReference>
<comment type="caution">
    <text evidence="12">The sequence shown here is derived from an EMBL/GenBank/DDBJ whole genome shotgun (WGS) entry which is preliminary data.</text>
</comment>
<dbReference type="InterPro" id="IPR017968">
    <property type="entry name" value="Acylphosphatase_CS"/>
</dbReference>
<feature type="domain" description="YrdC-like" evidence="11">
    <location>
        <begin position="208"/>
        <end position="385"/>
    </location>
</feature>
<dbReference type="InterPro" id="IPR004421">
    <property type="entry name" value="Carbamoyltransferase_HypF"/>
</dbReference>
<dbReference type="Pfam" id="PF17788">
    <property type="entry name" value="HypF_C"/>
    <property type="match status" value="1"/>
</dbReference>
<comment type="similarity">
    <text evidence="2 8">Belongs to the carbamoyltransferase HypF family.</text>
</comment>
<dbReference type="InterPro" id="IPR055128">
    <property type="entry name" value="HypF_C_2"/>
</dbReference>
<sequence length="755" mass="80797">MYGDRELVRQRHLLRGVVQGVGMRPFLSRAASKCGVSGFCVNDVSCVELEVQGFADAVAEFELMLVHELPPLAQVIGHDVTSCEVVPGEEGFEIRASTRSSGSAATFIPPDVAMCDDCAREMADPRNRRYRYPFITCTNCGPRLSIIESLPYDRPATTLKVFPLCPECEREYTDPADRRFHAQPISCPACGPRVWLTDKQGNQLCEGEDVWATVHELFDAGKIVAVRGIGGFHLMCDARCPSAVHTLRQRKRRGDKPFAVMVPDVAEAQKWAKFSPEQLEVLCSPARPIVVAPVCEGVGVADIAPGLNEVGVMVAYSPLHVLVVDRPVVATSGNVAGEPICFSNEAALAGLGDFADAFVLHDREIHVPVEDSVVVGSRLVRRSRGLAPIPFRVPVGNGLCVLAVGGELKNTAALAVGEVVHVSAHVGDMGSLAALEAFEKMVAQMVSIRGVRVDVVACDAHPGYSTSAWASRFADRHDVPLVQVQHHHAHALSLLAEHGRVGSLGVVIACDGTGFGSDGSVWGGEVLIVERTGGFRRWWHIPEFPLVGGDRAVQFPWRVSQGVAHAVGVDVPVPEGVDPQETQLVASQLSSGMGVVSTSSAGRLFDAAASIIGLIHEVSFEGQAAMMLQQHASAPSSAINVGEGLKDLVEMLSDSRLDSGVRAWLFHEWLARVCARAVVSAIDALMEDDGEQCSHDNLPVVGVTGGCAVNGLFIQRLRHHLPYPLLEHSALPCTDGGISVGQAVAARLVSSFEEF</sequence>
<dbReference type="InterPro" id="IPR006070">
    <property type="entry name" value="Sua5-like_dom"/>
</dbReference>
<dbReference type="Proteomes" id="UP001183619">
    <property type="component" value="Unassembled WGS sequence"/>
</dbReference>
<dbReference type="InterPro" id="IPR051060">
    <property type="entry name" value="Carbamoyltrans_HypF-like"/>
</dbReference>
<feature type="domain" description="Acylphosphatase-like" evidence="10">
    <location>
        <begin position="9"/>
        <end position="96"/>
    </location>
</feature>
<evidence type="ECO:0000256" key="6">
    <source>
        <dbReference type="ARBA" id="ARBA00022833"/>
    </source>
</evidence>
<keyword evidence="13" id="KW-1185">Reference proteome</keyword>
<comment type="catalytic activity">
    <reaction evidence="7">
        <text>C-terminal L-cysteinyl-[HypE protein] + carbamoyl phosphate + ATP + H2O = C-terminal S-carboxamide-L-cysteinyl-[HypE protein] + AMP + phosphate + diphosphate + H(+)</text>
        <dbReference type="Rhea" id="RHEA:55636"/>
        <dbReference type="Rhea" id="RHEA-COMP:14247"/>
        <dbReference type="Rhea" id="RHEA-COMP:14392"/>
        <dbReference type="ChEBI" id="CHEBI:15377"/>
        <dbReference type="ChEBI" id="CHEBI:15378"/>
        <dbReference type="ChEBI" id="CHEBI:30616"/>
        <dbReference type="ChEBI" id="CHEBI:33019"/>
        <dbReference type="ChEBI" id="CHEBI:43474"/>
        <dbReference type="ChEBI" id="CHEBI:58228"/>
        <dbReference type="ChEBI" id="CHEBI:76913"/>
        <dbReference type="ChEBI" id="CHEBI:139126"/>
        <dbReference type="ChEBI" id="CHEBI:456215"/>
    </reaction>
</comment>
<keyword evidence="3" id="KW-0436">Ligase</keyword>
<dbReference type="InterPro" id="IPR011125">
    <property type="entry name" value="Znf_HypF"/>
</dbReference>
<evidence type="ECO:0000313" key="12">
    <source>
        <dbReference type="EMBL" id="MDR7354877.1"/>
    </source>
</evidence>
<proteinExistence type="inferred from homology"/>
<evidence type="ECO:0000256" key="8">
    <source>
        <dbReference type="PIRNR" id="PIRNR006256"/>
    </source>
</evidence>
<evidence type="ECO:0000259" key="10">
    <source>
        <dbReference type="PROSITE" id="PS51160"/>
    </source>
</evidence>
<dbReference type="InterPro" id="IPR041440">
    <property type="entry name" value="HypF_C"/>
</dbReference>
<accession>A0ABU2B8D2</accession>
<keyword evidence="4" id="KW-0479">Metal-binding</keyword>
<dbReference type="Pfam" id="PF22521">
    <property type="entry name" value="HypF_C_2"/>
    <property type="match status" value="1"/>
</dbReference>
<evidence type="ECO:0000256" key="3">
    <source>
        <dbReference type="ARBA" id="ARBA00022598"/>
    </source>
</evidence>
<dbReference type="Gene3D" id="3.90.870.50">
    <property type="match status" value="1"/>
</dbReference>
<dbReference type="PANTHER" id="PTHR42959">
    <property type="entry name" value="CARBAMOYLTRANSFERASE"/>
    <property type="match status" value="1"/>
</dbReference>
<evidence type="ECO:0000256" key="9">
    <source>
        <dbReference type="PROSITE-ProRule" id="PRU00520"/>
    </source>
</evidence>
<evidence type="ECO:0000256" key="5">
    <source>
        <dbReference type="ARBA" id="ARBA00022771"/>
    </source>
</evidence>
<dbReference type="InterPro" id="IPR001792">
    <property type="entry name" value="Acylphosphatase-like_dom"/>
</dbReference>
<dbReference type="Gene3D" id="3.30.420.40">
    <property type="match status" value="1"/>
</dbReference>
<dbReference type="Pfam" id="PF07503">
    <property type="entry name" value="zf-HYPF"/>
    <property type="match status" value="2"/>
</dbReference>
<evidence type="ECO:0000259" key="11">
    <source>
        <dbReference type="PROSITE" id="PS51163"/>
    </source>
</evidence>
<protein>
    <recommendedName>
        <fullName evidence="8">Carbamoyltransferase</fullName>
        <ecNumber evidence="8">6.2.-.-</ecNumber>
    </recommendedName>
</protein>
<comment type="caution">
    <text evidence="9">Lacks conserved residue(s) required for the propagation of feature annotation.</text>
</comment>
<evidence type="ECO:0000313" key="13">
    <source>
        <dbReference type="Proteomes" id="UP001183619"/>
    </source>
</evidence>
<dbReference type="SUPFAM" id="SSF55821">
    <property type="entry name" value="YrdC/RibB"/>
    <property type="match status" value="1"/>
</dbReference>
<dbReference type="Pfam" id="PF01300">
    <property type="entry name" value="Sua5_yciO_yrdC"/>
    <property type="match status" value="1"/>
</dbReference>
<dbReference type="SUPFAM" id="SSF54975">
    <property type="entry name" value="Acylphosphatase/BLUF domain-like"/>
    <property type="match status" value="1"/>
</dbReference>
<dbReference type="PROSITE" id="PS51160">
    <property type="entry name" value="ACYLPHOSPHATASE_3"/>
    <property type="match status" value="1"/>
</dbReference>
<dbReference type="InterPro" id="IPR017945">
    <property type="entry name" value="DHBP_synth_RibB-like_a/b_dom"/>
</dbReference>
<organism evidence="12 13">
    <name type="scientific">Corynebacterium felinum</name>
    <dbReference type="NCBI Taxonomy" id="131318"/>
    <lineage>
        <taxon>Bacteria</taxon>
        <taxon>Bacillati</taxon>
        <taxon>Actinomycetota</taxon>
        <taxon>Actinomycetes</taxon>
        <taxon>Mycobacteriales</taxon>
        <taxon>Corynebacteriaceae</taxon>
        <taxon>Corynebacterium</taxon>
    </lineage>
</organism>
<comment type="pathway">
    <text evidence="1">Protein modification; [NiFe] hydrogenase maturation.</text>
</comment>
<dbReference type="EMBL" id="JAVDYF010000001">
    <property type="protein sequence ID" value="MDR7354877.1"/>
    <property type="molecule type" value="Genomic_DNA"/>
</dbReference>
<name>A0ABU2B8D2_9CORY</name>
<evidence type="ECO:0000256" key="1">
    <source>
        <dbReference type="ARBA" id="ARBA00004711"/>
    </source>
</evidence>
<keyword evidence="5" id="KW-0863">Zinc-finger</keyword>